<feature type="transmembrane region" description="Helical" evidence="2">
    <location>
        <begin position="18"/>
        <end position="39"/>
    </location>
</feature>
<dbReference type="Gene3D" id="3.30.565.10">
    <property type="entry name" value="Histidine kinase-like ATPase, C-terminal domain"/>
    <property type="match status" value="1"/>
</dbReference>
<keyword evidence="1" id="KW-0808">Transferase</keyword>
<dbReference type="InterPro" id="IPR050267">
    <property type="entry name" value="Anti-sigma-factor_SerPK"/>
</dbReference>
<feature type="domain" description="Histidine kinase/HSP90-like ATPase" evidence="3">
    <location>
        <begin position="43"/>
        <end position="149"/>
    </location>
</feature>
<protein>
    <recommendedName>
        <fullName evidence="3">Histidine kinase/HSP90-like ATPase domain-containing protein</fullName>
    </recommendedName>
</protein>
<keyword evidence="1" id="KW-0723">Serine/threonine-protein kinase</keyword>
<accession>A0ABP3P0C2</accession>
<dbReference type="PANTHER" id="PTHR35526">
    <property type="entry name" value="ANTI-SIGMA-F FACTOR RSBW-RELATED"/>
    <property type="match status" value="1"/>
</dbReference>
<dbReference type="InterPro" id="IPR003594">
    <property type="entry name" value="HATPase_dom"/>
</dbReference>
<dbReference type="EMBL" id="BAAAHD010000019">
    <property type="protein sequence ID" value="GAA0557684.1"/>
    <property type="molecule type" value="Genomic_DNA"/>
</dbReference>
<dbReference type="PANTHER" id="PTHR35526:SF3">
    <property type="entry name" value="ANTI-SIGMA-F FACTOR RSBW"/>
    <property type="match status" value="1"/>
</dbReference>
<evidence type="ECO:0000259" key="3">
    <source>
        <dbReference type="Pfam" id="PF13581"/>
    </source>
</evidence>
<sequence length="182" mass="18823">MNGSARDGEVAGRPARCVVGGVVVSGGLVVLGSLTLPGVRRSVGYARRFLRDLVPAAHPRLDDLVTVTSETVTNAIVHTDSGDGGRVTISLLAGGDLYRLEVADDGAGGRRPHPRAEAGAESGRGLWLVEALSDGWGFRADGARTVVWAEFRAGGNSSGNTDRGLSECSRTLVPAAFEGGDR</sequence>
<keyword evidence="2" id="KW-0472">Membrane</keyword>
<dbReference type="Pfam" id="PF13581">
    <property type="entry name" value="HATPase_c_2"/>
    <property type="match status" value="1"/>
</dbReference>
<comment type="caution">
    <text evidence="4">The sequence shown here is derived from an EMBL/GenBank/DDBJ whole genome shotgun (WGS) entry which is preliminary data.</text>
</comment>
<organism evidence="4 5">
    <name type="scientific">Actinomadura livida</name>
    <dbReference type="NCBI Taxonomy" id="79909"/>
    <lineage>
        <taxon>Bacteria</taxon>
        <taxon>Bacillati</taxon>
        <taxon>Actinomycetota</taxon>
        <taxon>Actinomycetes</taxon>
        <taxon>Streptosporangiales</taxon>
        <taxon>Thermomonosporaceae</taxon>
        <taxon>Actinomadura</taxon>
    </lineage>
</organism>
<dbReference type="Proteomes" id="UP001501427">
    <property type="component" value="Unassembled WGS sequence"/>
</dbReference>
<reference evidence="5" key="1">
    <citation type="journal article" date="2019" name="Int. J. Syst. Evol. Microbiol.">
        <title>The Global Catalogue of Microorganisms (GCM) 10K type strain sequencing project: providing services to taxonomists for standard genome sequencing and annotation.</title>
        <authorList>
            <consortium name="The Broad Institute Genomics Platform"/>
            <consortium name="The Broad Institute Genome Sequencing Center for Infectious Disease"/>
            <person name="Wu L."/>
            <person name="Ma J."/>
        </authorList>
    </citation>
    <scope>NUCLEOTIDE SEQUENCE [LARGE SCALE GENOMIC DNA]</scope>
    <source>
        <strain evidence="5">JCM 10667</strain>
    </source>
</reference>
<gene>
    <name evidence="4" type="ORF">GCM10009546_19670</name>
</gene>
<dbReference type="SUPFAM" id="SSF55874">
    <property type="entry name" value="ATPase domain of HSP90 chaperone/DNA topoisomerase II/histidine kinase"/>
    <property type="match status" value="1"/>
</dbReference>
<evidence type="ECO:0000313" key="5">
    <source>
        <dbReference type="Proteomes" id="UP001501427"/>
    </source>
</evidence>
<evidence type="ECO:0000256" key="2">
    <source>
        <dbReference type="SAM" id="Phobius"/>
    </source>
</evidence>
<proteinExistence type="predicted"/>
<keyword evidence="1" id="KW-0418">Kinase</keyword>
<keyword evidence="2" id="KW-1133">Transmembrane helix</keyword>
<dbReference type="CDD" id="cd16936">
    <property type="entry name" value="HATPase_RsbW-like"/>
    <property type="match status" value="1"/>
</dbReference>
<evidence type="ECO:0000256" key="1">
    <source>
        <dbReference type="ARBA" id="ARBA00022527"/>
    </source>
</evidence>
<keyword evidence="2" id="KW-0812">Transmembrane</keyword>
<dbReference type="InterPro" id="IPR036890">
    <property type="entry name" value="HATPase_C_sf"/>
</dbReference>
<keyword evidence="5" id="KW-1185">Reference proteome</keyword>
<name>A0ABP3P0C2_9ACTN</name>
<evidence type="ECO:0000313" key="4">
    <source>
        <dbReference type="EMBL" id="GAA0557684.1"/>
    </source>
</evidence>